<sequence length="329" mass="38408">MDYLRDSILATLAYYDILDMSLTHLEVYKFLINPARVYRSSEEIKDASLHDVIAMLAKMVKSETIGQKNGFYFLPRKDELYDLRIAREKIATQKWKKMMSLAKWFAIVPYLRGLFASGSMAVGNVNEKSDFDILVISKSGRLYTARLFLYLVASLMRSRRGRYDKIAPNKFCLNHHIIDTKLRLEHESLFNAQTYASLKPILIEQDLFNSFYSANNWINKFVCNFKPNSDFVERRLVPNKFLGVVAKAMESLLNNRLGDLIEKILRNYQQRRIRNNPVTYATKGRIIFNDVELEFHPYSFEASVVRDYNDKVHRLGLLPPFEERDSGLK</sequence>
<dbReference type="Proteomes" id="UP000034072">
    <property type="component" value="Unassembled WGS sequence"/>
</dbReference>
<dbReference type="AlphaFoldDB" id="A0A0G0TSY0"/>
<dbReference type="InterPro" id="IPR043519">
    <property type="entry name" value="NT_sf"/>
</dbReference>
<dbReference type="EMBL" id="LBXZ01000002">
    <property type="protein sequence ID" value="KKR40987.1"/>
    <property type="molecule type" value="Genomic_DNA"/>
</dbReference>
<organism evidence="1 2">
    <name type="scientific">Candidatus Yanofskybacteria bacterium GW2011_GWE2_40_11</name>
    <dbReference type="NCBI Taxonomy" id="1619033"/>
    <lineage>
        <taxon>Bacteria</taxon>
        <taxon>Candidatus Yanofskyibacteriota</taxon>
    </lineage>
</organism>
<dbReference type="SUPFAM" id="SSF81301">
    <property type="entry name" value="Nucleotidyltransferase"/>
    <property type="match status" value="1"/>
</dbReference>
<comment type="caution">
    <text evidence="1">The sequence shown here is derived from an EMBL/GenBank/DDBJ whole genome shotgun (WGS) entry which is preliminary data.</text>
</comment>
<name>A0A0G0TSY0_9BACT</name>
<evidence type="ECO:0000313" key="2">
    <source>
        <dbReference type="Proteomes" id="UP000034072"/>
    </source>
</evidence>
<protein>
    <recommendedName>
        <fullName evidence="3">Polymerase nucleotidyl transferase domain-containing protein</fullName>
    </recommendedName>
</protein>
<evidence type="ECO:0000313" key="1">
    <source>
        <dbReference type="EMBL" id="KKR40987.1"/>
    </source>
</evidence>
<gene>
    <name evidence="1" type="ORF">UT75_C0002G0024</name>
</gene>
<accession>A0A0G0TSY0</accession>
<evidence type="ECO:0008006" key="3">
    <source>
        <dbReference type="Google" id="ProtNLM"/>
    </source>
</evidence>
<reference evidence="1 2" key="1">
    <citation type="journal article" date="2015" name="Nature">
        <title>rRNA introns, odd ribosomes, and small enigmatic genomes across a large radiation of phyla.</title>
        <authorList>
            <person name="Brown C.T."/>
            <person name="Hug L.A."/>
            <person name="Thomas B.C."/>
            <person name="Sharon I."/>
            <person name="Castelle C.J."/>
            <person name="Singh A."/>
            <person name="Wilkins M.J."/>
            <person name="Williams K.H."/>
            <person name="Banfield J.F."/>
        </authorList>
    </citation>
    <scope>NUCLEOTIDE SEQUENCE [LARGE SCALE GENOMIC DNA]</scope>
</reference>
<proteinExistence type="predicted"/>